<proteinExistence type="predicted"/>
<gene>
    <name evidence="4 5 6 7" type="primary">LOC106178582</name>
</gene>
<dbReference type="RefSeq" id="XP_023932650.1">
    <property type="nucleotide sequence ID" value="XM_024076882.1"/>
</dbReference>
<dbReference type="RefSeq" id="XP_013417270.1">
    <property type="nucleotide sequence ID" value="XM_013561816.1"/>
</dbReference>
<dbReference type="KEGG" id="lak:106178582"/>
<dbReference type="RefSeq" id="XP_013417268.1">
    <property type="nucleotide sequence ID" value="XM_013561814.1"/>
</dbReference>
<evidence type="ECO:0000256" key="2">
    <source>
        <dbReference type="SAM" id="MobiDB-lite"/>
    </source>
</evidence>
<evidence type="ECO:0000256" key="1">
    <source>
        <dbReference type="SAM" id="Coils"/>
    </source>
</evidence>
<accession>A0A1S3K3Q9</accession>
<dbReference type="AlphaFoldDB" id="A0A1S3K3Q9"/>
<evidence type="ECO:0000313" key="6">
    <source>
        <dbReference type="RefSeq" id="XP_013417271.1"/>
    </source>
</evidence>
<reference evidence="4 5" key="1">
    <citation type="submission" date="2025-04" db="UniProtKB">
        <authorList>
            <consortium name="RefSeq"/>
        </authorList>
    </citation>
    <scope>IDENTIFICATION</scope>
    <source>
        <tissue evidence="4 5">Gonads</tissue>
    </source>
</reference>
<name>A0A1S3K3Q9_LINAN</name>
<dbReference type="RefSeq" id="XP_013417271.1">
    <property type="nucleotide sequence ID" value="XM_013561817.1"/>
</dbReference>
<organism evidence="3 4">
    <name type="scientific">Lingula anatina</name>
    <name type="common">Brachiopod</name>
    <name type="synonym">Lingula unguis</name>
    <dbReference type="NCBI Taxonomy" id="7574"/>
    <lineage>
        <taxon>Eukaryota</taxon>
        <taxon>Metazoa</taxon>
        <taxon>Spiralia</taxon>
        <taxon>Lophotrochozoa</taxon>
        <taxon>Brachiopoda</taxon>
        <taxon>Linguliformea</taxon>
        <taxon>Lingulata</taxon>
        <taxon>Lingulida</taxon>
        <taxon>Linguloidea</taxon>
        <taxon>Lingulidae</taxon>
        <taxon>Lingula</taxon>
    </lineage>
</organism>
<dbReference type="Proteomes" id="UP000085678">
    <property type="component" value="Unplaced"/>
</dbReference>
<keyword evidence="3" id="KW-1185">Reference proteome</keyword>
<evidence type="ECO:0000313" key="5">
    <source>
        <dbReference type="RefSeq" id="XP_013417270.1"/>
    </source>
</evidence>
<evidence type="ECO:0000313" key="3">
    <source>
        <dbReference type="Proteomes" id="UP000085678"/>
    </source>
</evidence>
<evidence type="ECO:0000313" key="7">
    <source>
        <dbReference type="RefSeq" id="XP_023932650.1"/>
    </source>
</evidence>
<feature type="coiled-coil region" evidence="1">
    <location>
        <begin position="335"/>
        <end position="362"/>
    </location>
</feature>
<dbReference type="OrthoDB" id="5977763at2759"/>
<protein>
    <submittedName>
        <fullName evidence="4 5">Uncharacterized protein LOC106178582</fullName>
    </submittedName>
</protein>
<feature type="region of interest" description="Disordered" evidence="2">
    <location>
        <begin position="1197"/>
        <end position="1218"/>
    </location>
</feature>
<feature type="region of interest" description="Disordered" evidence="2">
    <location>
        <begin position="1067"/>
        <end position="1110"/>
    </location>
</feature>
<sequence>MASTIPDIGDLKAKPETEDVIENEDNWDMKRPFKHVKQIFKMYNAVATENLTPELSEMALILGGELKVVENQLHMYYNQQNRDPEYFKKVGQTTKCMKSCLVKKKTKDFVALWKSAKDAAVLALVFRRLKRQAGLMKLFSRGNGIDIVDRPSDEVSNQEKVVVVVDKFSKALERADEFGLTNVGEHILKGAIGLGDELPYIKTALGIISSVYGIFKAHATLRAEAMDLLKVIRNVEVIVGGSLVAKNEEQSFLLEQLVEVLEVAELYIIQCLLPDQNAIARILKATARVENLDQLKEEIVKQLTEAMFAESVHQSELLQKLDQKASSMLEMKVTLDQIANRQQEQVEELMNIKENLQELAQDLAPSKYKPASKNFFEIDGYRVKVEGGRHFKTAEGEYVELGSGYNYCLQLRNGTKHRCRAEVKIDDVLIGMFALNGEEEYSIERPVTLARRFMFYSTSKGSKIEDSGIEKKKRENGLLECTFTPELVYTFKVCHQNYAGVLSEPLTVDLGPEQTLLDLVKQVTGSVPSAERDIEAYVVNFADQFVTHYHFQMKAISSIYRDWMDSSCDVVLVREIANEVSVINPVDAENVTTETFTCGYSSDVTAEVVSRNGVPSPEDVRVTREQSRSNVKRSFTALLLKGLIEVSDPPKLVTLVTFKGQDLKSEVQKALNLGPDSSPAIKILTRRDSSYRGNFAYTARVVIEKDMSLKVTAFDGRQGTMVVKSSITLSDLKNDLVARRLMEEDGVVLVHRHKERGVCESKYSFDELHETIYIAFEGFSDGSEVTVKPTMFTFDVQFRMPGCSLVLQVNIEAYKTVAALREQVMVDFKTHSSCNLDTSFILIRDRVEKLQSNRHLRDLGLSRNLILIPTQMEVPVLTHKTMEKLGSIHVFCDETTLFDVVKSVQNLIKTKGKETSSGKDQTQVCLLLKDEEDVVSFYNSMIDDATVRGRGQLPLKFLTARCPVIDVIISQPIQVNLNITRSSPNKTWTRDVETETCATLYHVLKKVFEDPNETDGELASQQVEGFCVSGTERVIAEERKCLAQLGIENQSVISLIDVATHQQDLLMPRPDVSQSRLDEQGDDSIGEDLRSRKRKSRQRVPQDEMLQEDNSNIDDRFDEVHSITEFKISAGATTLQGHTNQDFQSVDNFPLNFSKKIVLALRMVARKGDQHPLPMEEECVPLHTVRYCSSAMVRPVDGSTAQSYAPPPVPDDDDEDDD</sequence>
<evidence type="ECO:0000313" key="4">
    <source>
        <dbReference type="RefSeq" id="XP_013417268.1"/>
    </source>
</evidence>
<dbReference type="GeneID" id="106178582"/>
<keyword evidence="1" id="KW-0175">Coiled coil</keyword>